<organism evidence="2 3">
    <name type="scientific">Dermatophagoides farinae</name>
    <name type="common">American house dust mite</name>
    <dbReference type="NCBI Taxonomy" id="6954"/>
    <lineage>
        <taxon>Eukaryota</taxon>
        <taxon>Metazoa</taxon>
        <taxon>Ecdysozoa</taxon>
        <taxon>Arthropoda</taxon>
        <taxon>Chelicerata</taxon>
        <taxon>Arachnida</taxon>
        <taxon>Acari</taxon>
        <taxon>Acariformes</taxon>
        <taxon>Sarcoptiformes</taxon>
        <taxon>Astigmata</taxon>
        <taxon>Psoroptidia</taxon>
        <taxon>Analgoidea</taxon>
        <taxon>Pyroglyphidae</taxon>
        <taxon>Dermatophagoidinae</taxon>
        <taxon>Dermatophagoides</taxon>
    </lineage>
</organism>
<accession>A0A922KZL6</accession>
<dbReference type="EMBL" id="ASGP02000008">
    <property type="protein sequence ID" value="KAH9494129.1"/>
    <property type="molecule type" value="Genomic_DNA"/>
</dbReference>
<comment type="caution">
    <text evidence="2">The sequence shown here is derived from an EMBL/GenBank/DDBJ whole genome shotgun (WGS) entry which is preliminary data.</text>
</comment>
<gene>
    <name evidence="2" type="ORF">DERF_014840</name>
</gene>
<reference evidence="2" key="1">
    <citation type="submission" date="2013-05" db="EMBL/GenBank/DDBJ databases">
        <authorList>
            <person name="Yim A.K.Y."/>
            <person name="Chan T.F."/>
            <person name="Ji K.M."/>
            <person name="Liu X.Y."/>
            <person name="Zhou J.W."/>
            <person name="Li R.Q."/>
            <person name="Yang K.Y."/>
            <person name="Li J."/>
            <person name="Li M."/>
            <person name="Law P.T.W."/>
            <person name="Wu Y.L."/>
            <person name="Cai Z.L."/>
            <person name="Qin H."/>
            <person name="Bao Y."/>
            <person name="Leung R.K.K."/>
            <person name="Ng P.K.S."/>
            <person name="Zou J."/>
            <person name="Zhong X.J."/>
            <person name="Ran P.X."/>
            <person name="Zhong N.S."/>
            <person name="Liu Z.G."/>
            <person name="Tsui S.K.W."/>
        </authorList>
    </citation>
    <scope>NUCLEOTIDE SEQUENCE</scope>
    <source>
        <strain evidence="2">Derf</strain>
        <tissue evidence="2">Whole organism</tissue>
    </source>
</reference>
<proteinExistence type="predicted"/>
<feature type="signal peptide" evidence="1">
    <location>
        <begin position="1"/>
        <end position="16"/>
    </location>
</feature>
<name>A0A922KZL6_DERFA</name>
<keyword evidence="1" id="KW-0732">Signal</keyword>
<keyword evidence="3" id="KW-1185">Reference proteome</keyword>
<sequence>MRLVISLTTMTTAAAAATTTETPLNFEPRGATFGFVTAKITQSATIDIGGQRFENIIFLHQKKIPVYL</sequence>
<evidence type="ECO:0000313" key="3">
    <source>
        <dbReference type="Proteomes" id="UP000790347"/>
    </source>
</evidence>
<evidence type="ECO:0000313" key="2">
    <source>
        <dbReference type="EMBL" id="KAH9494129.1"/>
    </source>
</evidence>
<reference evidence="2" key="2">
    <citation type="journal article" date="2022" name="Res Sq">
        <title>Comparative Genomics Reveals Insights into the Divergent Evolution of Astigmatic Mites and Household Pest Adaptations.</title>
        <authorList>
            <person name="Xiong Q."/>
            <person name="Wan A.T.-Y."/>
            <person name="Liu X.-Y."/>
            <person name="Fung C.S.-H."/>
            <person name="Xiao X."/>
            <person name="Malainual N."/>
            <person name="Hou J."/>
            <person name="Wang L."/>
            <person name="Wang M."/>
            <person name="Yang K."/>
            <person name="Cui Y."/>
            <person name="Leung E."/>
            <person name="Nong W."/>
            <person name="Shin S.-K."/>
            <person name="Au S."/>
            <person name="Jeong K.Y."/>
            <person name="Chew F.T."/>
            <person name="Hui J."/>
            <person name="Leung T.F."/>
            <person name="Tungtrongchitr A."/>
            <person name="Zhong N."/>
            <person name="Liu Z."/>
            <person name="Tsui S."/>
        </authorList>
    </citation>
    <scope>NUCLEOTIDE SEQUENCE</scope>
    <source>
        <strain evidence="2">Derf</strain>
        <tissue evidence="2">Whole organism</tissue>
    </source>
</reference>
<evidence type="ECO:0000256" key="1">
    <source>
        <dbReference type="SAM" id="SignalP"/>
    </source>
</evidence>
<protein>
    <submittedName>
        <fullName evidence="2">Uncharacterized protein</fullName>
    </submittedName>
</protein>
<dbReference type="AlphaFoldDB" id="A0A922KZL6"/>
<dbReference type="Proteomes" id="UP000790347">
    <property type="component" value="Unassembled WGS sequence"/>
</dbReference>
<feature type="chain" id="PRO_5037297580" evidence="1">
    <location>
        <begin position="17"/>
        <end position="68"/>
    </location>
</feature>